<accession>A0A0D2EVV2</accession>
<dbReference type="GeneID" id="25307687"/>
<dbReference type="InterPro" id="IPR010977">
    <property type="entry name" value="Aromatic_deC"/>
</dbReference>
<dbReference type="InterPro" id="IPR015421">
    <property type="entry name" value="PyrdxlP-dep_Trfase_major"/>
</dbReference>
<gene>
    <name evidence="8" type="ORF">Z517_08197</name>
</gene>
<dbReference type="Pfam" id="PF00282">
    <property type="entry name" value="Pyridoxal_deC"/>
    <property type="match status" value="1"/>
</dbReference>
<evidence type="ECO:0000256" key="5">
    <source>
        <dbReference type="PIRSR" id="PIRSR602129-50"/>
    </source>
</evidence>
<dbReference type="RefSeq" id="XP_013282170.1">
    <property type="nucleotide sequence ID" value="XM_013426716.1"/>
</dbReference>
<dbReference type="EMBL" id="KN846973">
    <property type="protein sequence ID" value="KIW78362.1"/>
    <property type="molecule type" value="Genomic_DNA"/>
</dbReference>
<dbReference type="GO" id="GO:0005737">
    <property type="term" value="C:cytoplasm"/>
    <property type="evidence" value="ECO:0007669"/>
    <property type="project" value="TreeGrafter"/>
</dbReference>
<organism evidence="8 9">
    <name type="scientific">Fonsecaea pedrosoi CBS 271.37</name>
    <dbReference type="NCBI Taxonomy" id="1442368"/>
    <lineage>
        <taxon>Eukaryota</taxon>
        <taxon>Fungi</taxon>
        <taxon>Dikarya</taxon>
        <taxon>Ascomycota</taxon>
        <taxon>Pezizomycotina</taxon>
        <taxon>Eurotiomycetes</taxon>
        <taxon>Chaetothyriomycetidae</taxon>
        <taxon>Chaetothyriales</taxon>
        <taxon>Herpotrichiellaceae</taxon>
        <taxon>Fonsecaea</taxon>
    </lineage>
</organism>
<dbReference type="PANTHER" id="PTHR11999">
    <property type="entry name" value="GROUP II PYRIDOXAL-5-PHOSPHATE DECARBOXYLASE"/>
    <property type="match status" value="1"/>
</dbReference>
<dbReference type="Proteomes" id="UP000053029">
    <property type="component" value="Unassembled WGS sequence"/>
</dbReference>
<evidence type="ECO:0000256" key="4">
    <source>
        <dbReference type="ARBA" id="ARBA00023239"/>
    </source>
</evidence>
<evidence type="ECO:0000256" key="2">
    <source>
        <dbReference type="ARBA" id="ARBA00009533"/>
    </source>
</evidence>
<dbReference type="InterPro" id="IPR002129">
    <property type="entry name" value="PyrdxlP-dep_de-COase"/>
</dbReference>
<dbReference type="PANTHER" id="PTHR11999:SF165">
    <property type="entry name" value="DECARBOXYLASE, PUTATIVE (AFU_ORTHOLOGUE AFUA_2G04980)-RELATED"/>
    <property type="match status" value="1"/>
</dbReference>
<dbReference type="STRING" id="1442368.A0A0D2EVV2"/>
<feature type="compositionally biased region" description="Low complexity" evidence="7">
    <location>
        <begin position="59"/>
        <end position="76"/>
    </location>
</feature>
<evidence type="ECO:0000256" key="3">
    <source>
        <dbReference type="ARBA" id="ARBA00022898"/>
    </source>
</evidence>
<sequence length="594" mass="64422">MDPETGLAQVLRSLQNILSSPGLAVSQYLVPSSEETTNDKFPVLPRDIPSVLPLTRLDQSLPHSSSQPPSGSNRQGGRVDDYGNDNDTPLLDRLSSHLATSILPHLNLSSLSPNYYGFVTGGATPAGLLGDLLASVYDQNVQVHLPRETIATTLEVTTLNLLVQLFRLPEAEWGIGRRGGGGGGRGGGGTFTTGATASNVLGLALGREFVLRKALQRRRGVSAEEDDGDAGSCGEHGVAELMAQAGLRKIQILSTLPHSSIAKAASVVGIGRKNVISISTSTSQGDGLQIDLARLAEEAAKPDVVNILAISAGEVNTGRFATDSRAQMLRLRRICGEFGIWIHVDGAFGLFGRVFSPDDHDRAEFEEMIRGVDGLELADSITGDCHKLLNVPYDCGVFFTRHKRLSEDVFRNGNAAYLTSSMTSNTDADTDAVASGDVSDYDPSAIQSPLNIGIENSRRFRALPVYATLVAYGRPGYLDMLKRQIRLARRVSSWLLQDERFDLLPLPARAGGREKGEQETLARTFIVVLFRLKDEERMRDFVRRVNDTGKIYMTGTVWDSKPAARIAISNWKVDLERDGKLIEQVLDQVAGGQR</sequence>
<dbReference type="InterPro" id="IPR015422">
    <property type="entry name" value="PyrdxlP-dep_Trfase_small"/>
</dbReference>
<evidence type="ECO:0000256" key="1">
    <source>
        <dbReference type="ARBA" id="ARBA00001933"/>
    </source>
</evidence>
<comment type="similarity">
    <text evidence="2 6">Belongs to the group II decarboxylase family.</text>
</comment>
<evidence type="ECO:0000313" key="8">
    <source>
        <dbReference type="EMBL" id="KIW78362.1"/>
    </source>
</evidence>
<evidence type="ECO:0000256" key="7">
    <source>
        <dbReference type="SAM" id="MobiDB-lite"/>
    </source>
</evidence>
<dbReference type="OrthoDB" id="2161780at2759"/>
<feature type="region of interest" description="Disordered" evidence="7">
    <location>
        <begin position="58"/>
        <end position="88"/>
    </location>
</feature>
<dbReference type="GO" id="GO:0030170">
    <property type="term" value="F:pyridoxal phosphate binding"/>
    <property type="evidence" value="ECO:0007669"/>
    <property type="project" value="InterPro"/>
</dbReference>
<proteinExistence type="inferred from homology"/>
<dbReference type="AlphaFoldDB" id="A0A0D2EVV2"/>
<keyword evidence="9" id="KW-1185">Reference proteome</keyword>
<keyword evidence="4 6" id="KW-0456">Lyase</keyword>
<comment type="cofactor">
    <cofactor evidence="1 5 6">
        <name>pyridoxal 5'-phosphate</name>
        <dbReference type="ChEBI" id="CHEBI:597326"/>
    </cofactor>
</comment>
<keyword evidence="3 5" id="KW-0663">Pyridoxal phosphate</keyword>
<dbReference type="GO" id="GO:0019752">
    <property type="term" value="P:carboxylic acid metabolic process"/>
    <property type="evidence" value="ECO:0007669"/>
    <property type="project" value="InterPro"/>
</dbReference>
<evidence type="ECO:0000256" key="6">
    <source>
        <dbReference type="RuleBase" id="RU000382"/>
    </source>
</evidence>
<dbReference type="VEuPathDB" id="FungiDB:Z517_08197"/>
<name>A0A0D2EVV2_9EURO</name>
<dbReference type="SUPFAM" id="SSF53383">
    <property type="entry name" value="PLP-dependent transferases"/>
    <property type="match status" value="1"/>
</dbReference>
<dbReference type="Gene3D" id="3.40.640.10">
    <property type="entry name" value="Type I PLP-dependent aspartate aminotransferase-like (Major domain)"/>
    <property type="match status" value="1"/>
</dbReference>
<dbReference type="InterPro" id="IPR015424">
    <property type="entry name" value="PyrdxlP-dep_Trfase"/>
</dbReference>
<evidence type="ECO:0008006" key="10">
    <source>
        <dbReference type="Google" id="ProtNLM"/>
    </source>
</evidence>
<reference evidence="8 9" key="1">
    <citation type="submission" date="2015-01" db="EMBL/GenBank/DDBJ databases">
        <title>The Genome Sequence of Fonsecaea pedrosoi CBS 271.37.</title>
        <authorList>
            <consortium name="The Broad Institute Genomics Platform"/>
            <person name="Cuomo C."/>
            <person name="de Hoog S."/>
            <person name="Gorbushina A."/>
            <person name="Stielow B."/>
            <person name="Teixiera M."/>
            <person name="Abouelleil A."/>
            <person name="Chapman S.B."/>
            <person name="Priest M."/>
            <person name="Young S.K."/>
            <person name="Wortman J."/>
            <person name="Nusbaum C."/>
            <person name="Birren B."/>
        </authorList>
    </citation>
    <scope>NUCLEOTIDE SEQUENCE [LARGE SCALE GENOMIC DNA]</scope>
    <source>
        <strain evidence="8 9">CBS 271.37</strain>
    </source>
</reference>
<dbReference type="Gene3D" id="3.90.1150.10">
    <property type="entry name" value="Aspartate Aminotransferase, domain 1"/>
    <property type="match status" value="1"/>
</dbReference>
<dbReference type="GO" id="GO:0016831">
    <property type="term" value="F:carboxy-lyase activity"/>
    <property type="evidence" value="ECO:0007669"/>
    <property type="project" value="TreeGrafter"/>
</dbReference>
<dbReference type="HOGENOM" id="CLU_011856_6_2_1"/>
<protein>
    <recommendedName>
        <fullName evidence="10">Tyrosine decarboxylase</fullName>
    </recommendedName>
</protein>
<evidence type="ECO:0000313" key="9">
    <source>
        <dbReference type="Proteomes" id="UP000053029"/>
    </source>
</evidence>
<feature type="modified residue" description="N6-(pyridoxal phosphate)lysine" evidence="5">
    <location>
        <position position="387"/>
    </location>
</feature>